<name>A0A917RYY7_9NOCA</name>
<evidence type="ECO:0000256" key="1">
    <source>
        <dbReference type="SAM" id="MobiDB-lite"/>
    </source>
</evidence>
<organism evidence="2 3">
    <name type="scientific">Nocardia jinanensis</name>
    <dbReference type="NCBI Taxonomy" id="382504"/>
    <lineage>
        <taxon>Bacteria</taxon>
        <taxon>Bacillati</taxon>
        <taxon>Actinomycetota</taxon>
        <taxon>Actinomycetes</taxon>
        <taxon>Mycobacteriales</taxon>
        <taxon>Nocardiaceae</taxon>
        <taxon>Nocardia</taxon>
    </lineage>
</organism>
<dbReference type="EMBL" id="BMMH01000042">
    <property type="protein sequence ID" value="GGL46040.1"/>
    <property type="molecule type" value="Genomic_DNA"/>
</dbReference>
<keyword evidence="3" id="KW-1185">Reference proteome</keyword>
<evidence type="ECO:0000313" key="3">
    <source>
        <dbReference type="Proteomes" id="UP000638263"/>
    </source>
</evidence>
<evidence type="ECO:0000313" key="2">
    <source>
        <dbReference type="EMBL" id="GGL46040.1"/>
    </source>
</evidence>
<reference evidence="2" key="1">
    <citation type="journal article" date="2014" name="Int. J. Syst. Evol. Microbiol.">
        <title>Complete genome sequence of Corynebacterium casei LMG S-19264T (=DSM 44701T), isolated from a smear-ripened cheese.</title>
        <authorList>
            <consortium name="US DOE Joint Genome Institute (JGI-PGF)"/>
            <person name="Walter F."/>
            <person name="Albersmeier A."/>
            <person name="Kalinowski J."/>
            <person name="Ruckert C."/>
        </authorList>
    </citation>
    <scope>NUCLEOTIDE SEQUENCE</scope>
    <source>
        <strain evidence="2">CGMCC 4.3508</strain>
    </source>
</reference>
<comment type="caution">
    <text evidence="2">The sequence shown here is derived from an EMBL/GenBank/DDBJ whole genome shotgun (WGS) entry which is preliminary data.</text>
</comment>
<sequence>MPPAATHCMAAMGLIRSGRAALLVVGAEKMTCRRVARSSSTGRADRTGSPGQRPVVPPWPAVLPDTAFLPAIAVRP</sequence>
<feature type="region of interest" description="Disordered" evidence="1">
    <location>
        <begin position="35"/>
        <end position="59"/>
    </location>
</feature>
<dbReference type="AlphaFoldDB" id="A0A917RYY7"/>
<gene>
    <name evidence="2" type="ORF">GCM10011588_71030</name>
</gene>
<proteinExistence type="predicted"/>
<reference evidence="2" key="2">
    <citation type="submission" date="2020-09" db="EMBL/GenBank/DDBJ databases">
        <authorList>
            <person name="Sun Q."/>
            <person name="Zhou Y."/>
        </authorList>
    </citation>
    <scope>NUCLEOTIDE SEQUENCE</scope>
    <source>
        <strain evidence="2">CGMCC 4.3508</strain>
    </source>
</reference>
<dbReference type="Proteomes" id="UP000638263">
    <property type="component" value="Unassembled WGS sequence"/>
</dbReference>
<accession>A0A917RYY7</accession>
<protein>
    <submittedName>
        <fullName evidence="2">Uncharacterized protein</fullName>
    </submittedName>
</protein>